<dbReference type="AlphaFoldDB" id="A0A9Q4PV82"/>
<dbReference type="CDD" id="cd09729">
    <property type="entry name" value="Cse1_I-E"/>
    <property type="match status" value="1"/>
</dbReference>
<dbReference type="NCBIfam" id="TIGR02547">
    <property type="entry name" value="casA_cse1"/>
    <property type="match status" value="1"/>
</dbReference>
<evidence type="ECO:0000313" key="2">
    <source>
        <dbReference type="Proteomes" id="UP001143747"/>
    </source>
</evidence>
<sequence length="529" mass="58808">MYQLLDSPWIPVMRADGTVESIPPYAITGSYEDNPVISVQAVRPDFTGSLVQFLIGLAQATIATDNEKEWRRLYQNPPTPEDLKDAFRQYEPAFALGPDTSEPLFLQEQSLEGAVLPISRLFLEMPGQNAEKNNTDHFLKRGGITNLCPACAAAALYTYQTHASFGGAGHRVGLRGGGPLSTVVRGDTLWQTIWLNVLPPSEMGSYGDISKTEPEAIFPWLEPWDESRAKLVVSPSMMHPCHMFWGMPRRIRLEFGKGGTCDLCGSESDQSVTGFVTKAKGMNYGFWHHTLTPINTDTKKQESSCQHVQPGGIPYRYWTTIMQPSAGKDFQKEPAPAVTHFLTKKHKFVSKMNGSKSYRVWSSGYDMDKAKARCYYEGTMPIFDIEDNIRPEFEQAAAAFVDSASYASGITIGQIKAALFSNPGDAKGNFSVISSRFWQDTESDFYDALMSAEQILPEKGYDGLSEEGGPNQAWFNALRDEVFALFDEYSLALRIGEANPGRIARARRGLARKFYSKKGIRASLQLIEA</sequence>
<comment type="caution">
    <text evidence="1">The sequence shown here is derived from an EMBL/GenBank/DDBJ whole genome shotgun (WGS) entry which is preliminary data.</text>
</comment>
<evidence type="ECO:0000313" key="1">
    <source>
        <dbReference type="EMBL" id="MDE4907735.1"/>
    </source>
</evidence>
<protein>
    <submittedName>
        <fullName evidence="1">Type I-E CRISPR-associated protein Cse1/CasA</fullName>
    </submittedName>
</protein>
<name>A0A9Q4PV82_9EURY</name>
<dbReference type="Proteomes" id="UP001143747">
    <property type="component" value="Unassembled WGS sequence"/>
</dbReference>
<gene>
    <name evidence="1" type="primary">casA</name>
    <name evidence="1" type="ORF">L0665_03800</name>
</gene>
<keyword evidence="2" id="KW-1185">Reference proteome</keyword>
<reference evidence="1" key="1">
    <citation type="submission" date="2022-01" db="EMBL/GenBank/DDBJ databases">
        <title>Draft genome of Methanogenium marinum DSM 15558.</title>
        <authorList>
            <person name="Chen S.-C."/>
            <person name="You Y.-T."/>
        </authorList>
    </citation>
    <scope>NUCLEOTIDE SEQUENCE</scope>
    <source>
        <strain evidence="1">DSM 15558</strain>
    </source>
</reference>
<organism evidence="1 2">
    <name type="scientific">Methanogenium marinum</name>
    <dbReference type="NCBI Taxonomy" id="348610"/>
    <lineage>
        <taxon>Archaea</taxon>
        <taxon>Methanobacteriati</taxon>
        <taxon>Methanobacteriota</taxon>
        <taxon>Stenosarchaea group</taxon>
        <taxon>Methanomicrobia</taxon>
        <taxon>Methanomicrobiales</taxon>
        <taxon>Methanomicrobiaceae</taxon>
        <taxon>Methanogenium</taxon>
    </lineage>
</organism>
<proteinExistence type="predicted"/>
<dbReference type="RefSeq" id="WP_274924383.1">
    <property type="nucleotide sequence ID" value="NZ_JAKELO010000002.1"/>
</dbReference>
<accession>A0A9Q4PV82</accession>
<dbReference type="EMBL" id="JAKELO010000002">
    <property type="protein sequence ID" value="MDE4907735.1"/>
    <property type="molecule type" value="Genomic_DNA"/>
</dbReference>
<dbReference type="Pfam" id="PF09481">
    <property type="entry name" value="CRISPR_Cse1"/>
    <property type="match status" value="1"/>
</dbReference>
<dbReference type="InterPro" id="IPR013381">
    <property type="entry name" value="CRISPR-assoc_prot_Cse1"/>
</dbReference>